<gene>
    <name evidence="2" type="ORF">EZ313_12855</name>
</gene>
<dbReference type="Proteomes" id="UP000298180">
    <property type="component" value="Unassembled WGS sequence"/>
</dbReference>
<dbReference type="OrthoDB" id="8929739at2"/>
<evidence type="ECO:0000313" key="3">
    <source>
        <dbReference type="Proteomes" id="UP000298180"/>
    </source>
</evidence>
<evidence type="ECO:0008006" key="4">
    <source>
        <dbReference type="Google" id="ProtNLM"/>
    </source>
</evidence>
<feature type="region of interest" description="Disordered" evidence="1">
    <location>
        <begin position="466"/>
        <end position="492"/>
    </location>
</feature>
<proteinExistence type="predicted"/>
<name>A0A4Z0BVU3_9BURK</name>
<feature type="compositionally biased region" description="Low complexity" evidence="1">
    <location>
        <begin position="472"/>
        <end position="483"/>
    </location>
</feature>
<accession>A0A4Z0BVU3</accession>
<protein>
    <recommendedName>
        <fullName evidence="4">Carboxypeptidase regulatory-like domain-containing protein</fullName>
    </recommendedName>
</protein>
<dbReference type="EMBL" id="SMLM01000002">
    <property type="protein sequence ID" value="TFZ02165.1"/>
    <property type="molecule type" value="Genomic_DNA"/>
</dbReference>
<organism evidence="2 3">
    <name type="scientific">Ramlibacter henchirensis</name>
    <dbReference type="NCBI Taxonomy" id="204072"/>
    <lineage>
        <taxon>Bacteria</taxon>
        <taxon>Pseudomonadati</taxon>
        <taxon>Pseudomonadota</taxon>
        <taxon>Betaproteobacteria</taxon>
        <taxon>Burkholderiales</taxon>
        <taxon>Comamonadaceae</taxon>
        <taxon>Ramlibacter</taxon>
    </lineage>
</organism>
<reference evidence="2 3" key="1">
    <citation type="submission" date="2019-03" db="EMBL/GenBank/DDBJ databases">
        <title>Ramlibacter henchirensis DSM 14656, whole genome shotgun sequence.</title>
        <authorList>
            <person name="Zhang X."/>
            <person name="Feng G."/>
            <person name="Zhu H."/>
        </authorList>
    </citation>
    <scope>NUCLEOTIDE SEQUENCE [LARGE SCALE GENOMIC DNA]</scope>
    <source>
        <strain evidence="2 3">DSM 14656</strain>
    </source>
</reference>
<comment type="caution">
    <text evidence="2">The sequence shown here is derived from an EMBL/GenBank/DDBJ whole genome shotgun (WGS) entry which is preliminary data.</text>
</comment>
<dbReference type="AlphaFoldDB" id="A0A4Z0BVU3"/>
<evidence type="ECO:0000256" key="1">
    <source>
        <dbReference type="SAM" id="MobiDB-lite"/>
    </source>
</evidence>
<keyword evidence="3" id="KW-1185">Reference proteome</keyword>
<evidence type="ECO:0000313" key="2">
    <source>
        <dbReference type="EMBL" id="TFZ02165.1"/>
    </source>
</evidence>
<sequence>MAVSVAAMVAACGGGGGGGGDSAQPGVQLSGVAATGLALANSSVDVKCASGTGTATTNASGAYTVAVVNGALPCLVKVTGTADGAEVTLHSLAEAGTASGSTTTATANVTPLTEMILAQLAGTVPTSFFESFGSGTTVTAAQLQAATTTVLAALKDATGIDLAADPFKSDLVPATATTAGNAYDDALEALKAKVPLQSLPLVVTQIASTAVTSGTTTAPLTLADVMAGVNAGGSATCPTALSGKYRVIEYTGLVQEVQIDFGRNVVIDGADEIPFTPSAQPCEFSIGSGPTATRIGFGPSGVGALQDDGTIAYLVPVQAHPLSAFTGEWNYVESGIREDDNPVHFLGKFTFAATGAGVECGYRNEDTGALSATCEQDNVLPSISATSDGGAALAYGDTPGVMYGYRAPNGNFFAFGSTNASGTGTTGSMRTHFIMHKPSPWVAPAVGAVSKYWDFAMLPTSAGLAPSSAADSSTVNSVSGNTVQRTRASDSRVDTLSLNDPLPGVRTRIGPSTLAVQHQIQLGGLGVTVTFNGEGEPHLYAASLGRP</sequence>